<name>A0A0G0U899_9BACT</name>
<dbReference type="Pfam" id="PF00152">
    <property type="entry name" value="tRNA-synt_2"/>
    <property type="match status" value="1"/>
</dbReference>
<gene>
    <name evidence="9" type="primary">aspS</name>
    <name evidence="11" type="ORF">UT92_C0001G0033</name>
</gene>
<dbReference type="GO" id="GO:0004815">
    <property type="term" value="F:aspartate-tRNA ligase activity"/>
    <property type="evidence" value="ECO:0007669"/>
    <property type="project" value="UniProtKB-UniRule"/>
</dbReference>
<dbReference type="InterPro" id="IPR012340">
    <property type="entry name" value="NA-bd_OB-fold"/>
</dbReference>
<dbReference type="SUPFAM" id="SSF50249">
    <property type="entry name" value="Nucleic acid-binding proteins"/>
    <property type="match status" value="1"/>
</dbReference>
<evidence type="ECO:0000256" key="8">
    <source>
        <dbReference type="ARBA" id="ARBA00023146"/>
    </source>
</evidence>
<dbReference type="PRINTS" id="PR01042">
    <property type="entry name" value="TRNASYNTHASP"/>
</dbReference>
<evidence type="ECO:0000256" key="2">
    <source>
        <dbReference type="ARBA" id="ARBA00005312"/>
    </source>
</evidence>
<comment type="function">
    <text evidence="9">Catalyzes the attachment of L-aspartate to tRNA(Asp) in a two-step reaction: L-aspartate is first activated by ATP to form Asp-AMP and then transferred to the acceptor end of tRNA(Asp).</text>
</comment>
<evidence type="ECO:0000256" key="7">
    <source>
        <dbReference type="ARBA" id="ARBA00022917"/>
    </source>
</evidence>
<evidence type="ECO:0000256" key="4">
    <source>
        <dbReference type="ARBA" id="ARBA00022598"/>
    </source>
</evidence>
<keyword evidence="8 9" id="KW-0030">Aminoacyl-tRNA synthetase</keyword>
<dbReference type="InterPro" id="IPR002312">
    <property type="entry name" value="Asp/Asn-tRNA-synth_IIb"/>
</dbReference>
<dbReference type="FunFam" id="3.30.930.10:FF:000038">
    <property type="entry name" value="Aspartate--tRNA ligase"/>
    <property type="match status" value="1"/>
</dbReference>
<dbReference type="InterPro" id="IPR004365">
    <property type="entry name" value="NA-bd_OB_tRNA"/>
</dbReference>
<accession>A0A0G0U899</accession>
<dbReference type="InterPro" id="IPR045864">
    <property type="entry name" value="aa-tRNA-synth_II/BPL/LPL"/>
</dbReference>
<keyword evidence="6 9" id="KW-0067">ATP-binding</keyword>
<comment type="similarity">
    <text evidence="2 9">Belongs to the class-II aminoacyl-tRNA synthetase family. Type 2 subfamily.</text>
</comment>
<dbReference type="GO" id="GO:0003723">
    <property type="term" value="F:RNA binding"/>
    <property type="evidence" value="ECO:0007669"/>
    <property type="project" value="TreeGrafter"/>
</dbReference>
<dbReference type="Pfam" id="PF01336">
    <property type="entry name" value="tRNA_anti-codon"/>
    <property type="match status" value="1"/>
</dbReference>
<evidence type="ECO:0000256" key="1">
    <source>
        <dbReference type="ARBA" id="ARBA00004496"/>
    </source>
</evidence>
<feature type="binding site" evidence="9">
    <location>
        <position position="342"/>
    </location>
    <ligand>
        <name>ATP</name>
        <dbReference type="ChEBI" id="CHEBI:30616"/>
    </ligand>
</feature>
<dbReference type="PANTHER" id="PTHR43450:SF1">
    <property type="entry name" value="ASPARTATE--TRNA LIGASE, CYTOPLASMIC"/>
    <property type="match status" value="1"/>
</dbReference>
<dbReference type="PANTHER" id="PTHR43450">
    <property type="entry name" value="ASPARTYL-TRNA SYNTHETASE"/>
    <property type="match status" value="1"/>
</dbReference>
<comment type="caution">
    <text evidence="9">Lacks conserved residue(s) required for the propagation of feature annotation.</text>
</comment>
<keyword evidence="5 9" id="KW-0547">Nucleotide-binding</keyword>
<dbReference type="GO" id="GO:0006422">
    <property type="term" value="P:aspartyl-tRNA aminoacylation"/>
    <property type="evidence" value="ECO:0007669"/>
    <property type="project" value="UniProtKB-UniRule"/>
</dbReference>
<protein>
    <recommendedName>
        <fullName evidence="9">Aspartate--tRNA ligase</fullName>
        <ecNumber evidence="9">6.1.1.12</ecNumber>
    </recommendedName>
    <alternativeName>
        <fullName evidence="9">Aspartyl-tRNA synthetase</fullName>
        <shortName evidence="9">AspRS</shortName>
    </alternativeName>
</protein>
<dbReference type="InterPro" id="IPR004364">
    <property type="entry name" value="Aa-tRNA-synt_II"/>
</dbReference>
<comment type="subcellular location">
    <subcellularLocation>
        <location evidence="1 9">Cytoplasm</location>
    </subcellularLocation>
</comment>
<dbReference type="CDD" id="cd04317">
    <property type="entry name" value="EcAspRS_like_N"/>
    <property type="match status" value="1"/>
</dbReference>
<feature type="binding site" evidence="9">
    <location>
        <position position="349"/>
    </location>
    <ligand>
        <name>L-aspartate</name>
        <dbReference type="ChEBI" id="CHEBI:29991"/>
    </ligand>
</feature>
<organism evidence="11 12">
    <name type="scientific">Candidatus Curtissbacteria bacterium GW2011_GWA1_40_24</name>
    <dbReference type="NCBI Taxonomy" id="1618406"/>
    <lineage>
        <taxon>Bacteria</taxon>
        <taxon>Candidatus Curtissiibacteriota</taxon>
    </lineage>
</organism>
<dbReference type="PATRIC" id="fig|1618406.3.peg.33"/>
<dbReference type="PROSITE" id="PS50862">
    <property type="entry name" value="AA_TRNA_LIGASE_II"/>
    <property type="match status" value="1"/>
</dbReference>
<evidence type="ECO:0000259" key="10">
    <source>
        <dbReference type="PROSITE" id="PS50862"/>
    </source>
</evidence>
<keyword evidence="3 9" id="KW-0963">Cytoplasm</keyword>
<proteinExistence type="inferred from homology"/>
<feature type="region of interest" description="Aspartate" evidence="9">
    <location>
        <begin position="173"/>
        <end position="176"/>
    </location>
</feature>
<keyword evidence="4 9" id="KW-0436">Ligase</keyword>
<feature type="binding site" evidence="9">
    <location>
        <begin position="194"/>
        <end position="196"/>
    </location>
    <ligand>
        <name>ATP</name>
        <dbReference type="ChEBI" id="CHEBI:30616"/>
    </ligand>
</feature>
<dbReference type="NCBIfam" id="NF003483">
    <property type="entry name" value="PRK05159.1"/>
    <property type="match status" value="1"/>
</dbReference>
<dbReference type="Gene3D" id="3.30.930.10">
    <property type="entry name" value="Bira Bifunctional Protein, Domain 2"/>
    <property type="match status" value="1"/>
</dbReference>
<feature type="binding site" evidence="9">
    <location>
        <begin position="202"/>
        <end position="204"/>
    </location>
    <ligand>
        <name>ATP</name>
        <dbReference type="ChEBI" id="CHEBI:30616"/>
    </ligand>
</feature>
<feature type="binding site" evidence="9">
    <location>
        <position position="345"/>
    </location>
    <ligand>
        <name>L-aspartate</name>
        <dbReference type="ChEBI" id="CHEBI:29991"/>
    </ligand>
</feature>
<dbReference type="AlphaFoldDB" id="A0A0G0U899"/>
<dbReference type="SUPFAM" id="SSF55681">
    <property type="entry name" value="Class II aaRS and biotin synthetases"/>
    <property type="match status" value="1"/>
</dbReference>
<comment type="subunit">
    <text evidence="9">Homodimer.</text>
</comment>
<feature type="domain" description="Aminoacyl-transfer RNA synthetases class-II family profile" evidence="10">
    <location>
        <begin position="118"/>
        <end position="411"/>
    </location>
</feature>
<feature type="binding site" evidence="9">
    <location>
        <position position="151"/>
    </location>
    <ligand>
        <name>L-aspartate</name>
        <dbReference type="ChEBI" id="CHEBI:29991"/>
    </ligand>
</feature>
<dbReference type="CDD" id="cd00776">
    <property type="entry name" value="AsxRS_core"/>
    <property type="match status" value="1"/>
</dbReference>
<dbReference type="EMBL" id="LBYQ01000001">
    <property type="protein sequence ID" value="KKR55690.1"/>
    <property type="molecule type" value="Genomic_DNA"/>
</dbReference>
<dbReference type="InterPro" id="IPR006195">
    <property type="entry name" value="aa-tRNA-synth_II"/>
</dbReference>
<evidence type="ECO:0000256" key="6">
    <source>
        <dbReference type="ARBA" id="ARBA00022840"/>
    </source>
</evidence>
<dbReference type="NCBIfam" id="TIGR00458">
    <property type="entry name" value="aspS_nondisc"/>
    <property type="match status" value="1"/>
</dbReference>
<evidence type="ECO:0000313" key="12">
    <source>
        <dbReference type="Proteomes" id="UP000034489"/>
    </source>
</evidence>
<keyword evidence="7 9" id="KW-0648">Protein biosynthesis</keyword>
<dbReference type="Gene3D" id="2.40.50.140">
    <property type="entry name" value="Nucleic acid-binding proteins"/>
    <property type="match status" value="1"/>
</dbReference>
<evidence type="ECO:0000256" key="5">
    <source>
        <dbReference type="ARBA" id="ARBA00022741"/>
    </source>
</evidence>
<dbReference type="EC" id="6.1.1.12" evidence="9"/>
<comment type="catalytic activity">
    <reaction evidence="9">
        <text>tRNA(Asp) + L-aspartate + ATP = L-aspartyl-tRNA(Asp) + AMP + diphosphate</text>
        <dbReference type="Rhea" id="RHEA:19649"/>
        <dbReference type="Rhea" id="RHEA-COMP:9660"/>
        <dbReference type="Rhea" id="RHEA-COMP:9678"/>
        <dbReference type="ChEBI" id="CHEBI:29991"/>
        <dbReference type="ChEBI" id="CHEBI:30616"/>
        <dbReference type="ChEBI" id="CHEBI:33019"/>
        <dbReference type="ChEBI" id="CHEBI:78442"/>
        <dbReference type="ChEBI" id="CHEBI:78516"/>
        <dbReference type="ChEBI" id="CHEBI:456215"/>
        <dbReference type="EC" id="6.1.1.12"/>
    </reaction>
</comment>
<dbReference type="InterPro" id="IPR004523">
    <property type="entry name" value="Asp-tRNA_synthase_2"/>
</dbReference>
<feature type="binding site" evidence="9">
    <location>
        <begin position="390"/>
        <end position="393"/>
    </location>
    <ligand>
        <name>ATP</name>
        <dbReference type="ChEBI" id="CHEBI:30616"/>
    </ligand>
</feature>
<comment type="caution">
    <text evidence="11">The sequence shown here is derived from an EMBL/GenBank/DDBJ whole genome shotgun (WGS) entry which is preliminary data.</text>
</comment>
<dbReference type="GO" id="GO:0005829">
    <property type="term" value="C:cytosol"/>
    <property type="evidence" value="ECO:0007669"/>
    <property type="project" value="TreeGrafter"/>
</dbReference>
<reference evidence="11 12" key="1">
    <citation type="journal article" date="2015" name="Nature">
        <title>rRNA introns, odd ribosomes, and small enigmatic genomes across a large radiation of phyla.</title>
        <authorList>
            <person name="Brown C.T."/>
            <person name="Hug L.A."/>
            <person name="Thomas B.C."/>
            <person name="Sharon I."/>
            <person name="Castelle C.J."/>
            <person name="Singh A."/>
            <person name="Wilkins M.J."/>
            <person name="Williams K.H."/>
            <person name="Banfield J.F."/>
        </authorList>
    </citation>
    <scope>NUCLEOTIDE SEQUENCE [LARGE SCALE GENOMIC DNA]</scope>
</reference>
<evidence type="ECO:0000256" key="3">
    <source>
        <dbReference type="ARBA" id="ARBA00022490"/>
    </source>
</evidence>
<evidence type="ECO:0000256" key="9">
    <source>
        <dbReference type="HAMAP-Rule" id="MF_02075"/>
    </source>
</evidence>
<dbReference type="Proteomes" id="UP000034489">
    <property type="component" value="Unassembled WGS sequence"/>
</dbReference>
<dbReference type="GO" id="GO:0005524">
    <property type="term" value="F:ATP binding"/>
    <property type="evidence" value="ECO:0007669"/>
    <property type="project" value="UniProtKB-UniRule"/>
</dbReference>
<dbReference type="InterPro" id="IPR047089">
    <property type="entry name" value="Asp-tRNA-ligase_1_N"/>
</dbReference>
<dbReference type="HAMAP" id="MF_02075">
    <property type="entry name" value="Asp_tRNA_synth_type2"/>
    <property type="match status" value="1"/>
</dbReference>
<dbReference type="GO" id="GO:0017101">
    <property type="term" value="C:aminoacyl-tRNA synthetase multienzyme complex"/>
    <property type="evidence" value="ECO:0007669"/>
    <property type="project" value="TreeGrafter"/>
</dbReference>
<sequence>MGWVSVRRDHGKIIFIDLRDRSGAAQVVFTPADKKVYDLAQQLRSEWAIAIKGKINRRPKGMENPKLETGEFEILAEELIVLAQSEELPFDLDSEIALETFLDWQPLVLRTEKNRNIFRIQAEIVWAFREFLKNKGFTEIQIPKIVAQATEGGANVFKLDYFERSAYLAQSPQFYKQIMVGVFERVFTVGNVYRAEEHSTTRHLNEYTSLDFETGFINNHADIMTLENEMLIYIVNHLSKNCAKEFEFFGLKSPKISEAIPSLKLVDAQKILKEKYGIDCLGEPDLDPQGERKICEYAKENFDSDFIFITHYPAEKRPFYTHPDPAEPSLTRSFDLLFRGVEISTGGQRIHNYSMLVESIEKRGLNPENFSFYLQAFKYGMPPEGGAGIGLERLTQKFLNLENIREATLFPRDLHRIDILLSSIKNEKIKNE</sequence>
<feature type="binding site" evidence="9">
    <location>
        <position position="194"/>
    </location>
    <ligand>
        <name>L-aspartate</name>
        <dbReference type="ChEBI" id="CHEBI:29991"/>
    </ligand>
</feature>
<evidence type="ECO:0000313" key="11">
    <source>
        <dbReference type="EMBL" id="KKR55690.1"/>
    </source>
</evidence>